<dbReference type="PANTHER" id="PTHR47697">
    <property type="entry name" value="OS03G0340700 PROTEIN"/>
    <property type="match status" value="1"/>
</dbReference>
<organism evidence="1 2">
    <name type="scientific">Hibiscus sabdariffa</name>
    <name type="common">roselle</name>
    <dbReference type="NCBI Taxonomy" id="183260"/>
    <lineage>
        <taxon>Eukaryota</taxon>
        <taxon>Viridiplantae</taxon>
        <taxon>Streptophyta</taxon>
        <taxon>Embryophyta</taxon>
        <taxon>Tracheophyta</taxon>
        <taxon>Spermatophyta</taxon>
        <taxon>Magnoliopsida</taxon>
        <taxon>eudicotyledons</taxon>
        <taxon>Gunneridae</taxon>
        <taxon>Pentapetalae</taxon>
        <taxon>rosids</taxon>
        <taxon>malvids</taxon>
        <taxon>Malvales</taxon>
        <taxon>Malvaceae</taxon>
        <taxon>Malvoideae</taxon>
        <taxon>Hibiscus</taxon>
    </lineage>
</organism>
<comment type="caution">
    <text evidence="1">The sequence shown here is derived from an EMBL/GenBank/DDBJ whole genome shotgun (WGS) entry which is preliminary data.</text>
</comment>
<accession>A0ABR2BKU3</accession>
<dbReference type="Proteomes" id="UP001472677">
    <property type="component" value="Unassembled WGS sequence"/>
</dbReference>
<name>A0ABR2BKU3_9ROSI</name>
<gene>
    <name evidence="1" type="ORF">V6N12_008489</name>
</gene>
<evidence type="ECO:0000313" key="1">
    <source>
        <dbReference type="EMBL" id="KAK8507142.1"/>
    </source>
</evidence>
<proteinExistence type="predicted"/>
<dbReference type="PANTHER" id="PTHR47697:SF1">
    <property type="entry name" value="OS03G0340700 PROTEIN"/>
    <property type="match status" value="1"/>
</dbReference>
<evidence type="ECO:0000313" key="2">
    <source>
        <dbReference type="Proteomes" id="UP001472677"/>
    </source>
</evidence>
<reference evidence="1 2" key="1">
    <citation type="journal article" date="2024" name="G3 (Bethesda)">
        <title>Genome assembly of Hibiscus sabdariffa L. provides insights into metabolisms of medicinal natural products.</title>
        <authorList>
            <person name="Kim T."/>
        </authorList>
    </citation>
    <scope>NUCLEOTIDE SEQUENCE [LARGE SCALE GENOMIC DNA]</scope>
    <source>
        <strain evidence="1">TK-2024</strain>
        <tissue evidence="1">Old leaves</tissue>
    </source>
</reference>
<keyword evidence="2" id="KW-1185">Reference proteome</keyword>
<protein>
    <submittedName>
        <fullName evidence="1">Uncharacterized protein</fullName>
    </submittedName>
</protein>
<sequence>MFPLETVNPNSISVKSPYSMGNLADSLPKGGGSQGSSGGYNSNSGTSTVNVLVEIGDLRVKAWRHFCLNVESESRPSVQSSAGDPLDMFFSSSSASARRAAQASGCNLQPSMIGGWTLNLGEQQEDLMKVAQQPSLKDLLFPRLESRHLLQRARPVLEHEESNMLILVQRALLFESMEKYKLGAKGPITVLKIDPGYRIARSTVHRLAKVAA</sequence>
<dbReference type="EMBL" id="JBBPBM010000109">
    <property type="protein sequence ID" value="KAK8507142.1"/>
    <property type="molecule type" value="Genomic_DNA"/>
</dbReference>